<sequence length="130" mass="14696">MFLPLMLFTGELSEIFYFPLLTSFRFWMLMTFSGVFGFLMSYVTGWQIQVTSPLTHNISGTAKAAAQTVIAVVWWEEIKPVLWWISNVVVLAGSAAYTMEMADRYENKSRSTDNSERQSLIAASSDSETV</sequence>
<keyword evidence="2" id="KW-0472">Membrane</keyword>
<dbReference type="AlphaFoldDB" id="A0A3P6RVB2"/>
<feature type="compositionally biased region" description="Polar residues" evidence="1">
    <location>
        <begin position="117"/>
        <end position="130"/>
    </location>
</feature>
<keyword evidence="2" id="KW-1133">Transmembrane helix</keyword>
<organism evidence="3 4">
    <name type="scientific">Gongylonema pulchrum</name>
    <dbReference type="NCBI Taxonomy" id="637853"/>
    <lineage>
        <taxon>Eukaryota</taxon>
        <taxon>Metazoa</taxon>
        <taxon>Ecdysozoa</taxon>
        <taxon>Nematoda</taxon>
        <taxon>Chromadorea</taxon>
        <taxon>Rhabditida</taxon>
        <taxon>Spirurina</taxon>
        <taxon>Spiruromorpha</taxon>
        <taxon>Spiruroidea</taxon>
        <taxon>Gongylonematidae</taxon>
        <taxon>Gongylonema</taxon>
    </lineage>
</organism>
<evidence type="ECO:0000256" key="2">
    <source>
        <dbReference type="SAM" id="Phobius"/>
    </source>
</evidence>
<evidence type="ECO:0000313" key="3">
    <source>
        <dbReference type="EMBL" id="VDK64149.1"/>
    </source>
</evidence>
<evidence type="ECO:0000313" key="4">
    <source>
        <dbReference type="Proteomes" id="UP000271098"/>
    </source>
</evidence>
<feature type="compositionally biased region" description="Basic and acidic residues" evidence="1">
    <location>
        <begin position="107"/>
        <end position="116"/>
    </location>
</feature>
<feature type="region of interest" description="Disordered" evidence="1">
    <location>
        <begin position="107"/>
        <end position="130"/>
    </location>
</feature>
<dbReference type="Proteomes" id="UP000271098">
    <property type="component" value="Unassembled WGS sequence"/>
</dbReference>
<evidence type="ECO:0008006" key="5">
    <source>
        <dbReference type="Google" id="ProtNLM"/>
    </source>
</evidence>
<gene>
    <name evidence="3" type="ORF">GPUH_LOCUS8646</name>
</gene>
<dbReference type="EMBL" id="UYRT01025776">
    <property type="protein sequence ID" value="VDK64149.1"/>
    <property type="molecule type" value="Genomic_DNA"/>
</dbReference>
<dbReference type="OrthoDB" id="5547497at2759"/>
<proteinExistence type="predicted"/>
<name>A0A3P6RVB2_9BILA</name>
<keyword evidence="2" id="KW-0812">Transmembrane</keyword>
<feature type="transmembrane region" description="Helical" evidence="2">
    <location>
        <begin position="15"/>
        <end position="42"/>
    </location>
</feature>
<accession>A0A3P6RVB2</accession>
<reference evidence="3 4" key="1">
    <citation type="submission" date="2018-11" db="EMBL/GenBank/DDBJ databases">
        <authorList>
            <consortium name="Pathogen Informatics"/>
        </authorList>
    </citation>
    <scope>NUCLEOTIDE SEQUENCE [LARGE SCALE GENOMIC DNA]</scope>
</reference>
<keyword evidence="4" id="KW-1185">Reference proteome</keyword>
<protein>
    <recommendedName>
        <fullName evidence="5">Sugar phosphate transporter domain-containing protein</fullName>
    </recommendedName>
</protein>
<evidence type="ECO:0000256" key="1">
    <source>
        <dbReference type="SAM" id="MobiDB-lite"/>
    </source>
</evidence>